<dbReference type="GO" id="GO:0005615">
    <property type="term" value="C:extracellular space"/>
    <property type="evidence" value="ECO:0007669"/>
    <property type="project" value="TreeGrafter"/>
</dbReference>
<dbReference type="OrthoDB" id="510539at2759"/>
<gene>
    <name evidence="3" type="ORF">scyTo_0027579</name>
</gene>
<dbReference type="OMA" id="WPWLFRE"/>
<dbReference type="GO" id="GO:0070006">
    <property type="term" value="F:metalloaminopeptidase activity"/>
    <property type="evidence" value="ECO:0007669"/>
    <property type="project" value="TreeGrafter"/>
</dbReference>
<dbReference type="EMBL" id="BFAA01364398">
    <property type="protein sequence ID" value="GCB86888.1"/>
    <property type="molecule type" value="Genomic_DNA"/>
</dbReference>
<dbReference type="SUPFAM" id="SSF63737">
    <property type="entry name" value="Leukotriene A4 hydrolase N-terminal domain"/>
    <property type="match status" value="1"/>
</dbReference>
<proteinExistence type="predicted"/>
<dbReference type="PANTHER" id="PTHR11533">
    <property type="entry name" value="PROTEASE M1 ZINC METALLOPROTEASE"/>
    <property type="match status" value="1"/>
</dbReference>
<feature type="chain" id="PRO_5019357604" description="Aminopeptidase N-like N-terminal domain-containing protein" evidence="1">
    <location>
        <begin position="22"/>
        <end position="173"/>
    </location>
</feature>
<comment type="caution">
    <text evidence="3">The sequence shown here is derived from an EMBL/GenBank/DDBJ whole genome shotgun (WGS) entry which is preliminary data.</text>
</comment>
<evidence type="ECO:0000256" key="1">
    <source>
        <dbReference type="SAM" id="SignalP"/>
    </source>
</evidence>
<dbReference type="GO" id="GO:0005737">
    <property type="term" value="C:cytoplasm"/>
    <property type="evidence" value="ECO:0007669"/>
    <property type="project" value="TreeGrafter"/>
</dbReference>
<dbReference type="AlphaFoldDB" id="A0A401QNJ8"/>
<dbReference type="Pfam" id="PF17900">
    <property type="entry name" value="Peptidase_M1_N"/>
    <property type="match status" value="1"/>
</dbReference>
<dbReference type="PANTHER" id="PTHR11533:SF301">
    <property type="entry name" value="AMINOPEPTIDASE"/>
    <property type="match status" value="1"/>
</dbReference>
<dbReference type="GO" id="GO:0006508">
    <property type="term" value="P:proteolysis"/>
    <property type="evidence" value="ECO:0007669"/>
    <property type="project" value="TreeGrafter"/>
</dbReference>
<dbReference type="InterPro" id="IPR045357">
    <property type="entry name" value="Aminopeptidase_N-like_N"/>
</dbReference>
<protein>
    <recommendedName>
        <fullName evidence="2">Aminopeptidase N-like N-terminal domain-containing protein</fullName>
    </recommendedName>
</protein>
<dbReference type="GO" id="GO:0008270">
    <property type="term" value="F:zinc ion binding"/>
    <property type="evidence" value="ECO:0007669"/>
    <property type="project" value="TreeGrafter"/>
</dbReference>
<reference evidence="3 4" key="1">
    <citation type="journal article" date="2018" name="Nat. Ecol. Evol.">
        <title>Shark genomes provide insights into elasmobranch evolution and the origin of vertebrates.</title>
        <authorList>
            <person name="Hara Y"/>
            <person name="Yamaguchi K"/>
            <person name="Onimaru K"/>
            <person name="Kadota M"/>
            <person name="Koyanagi M"/>
            <person name="Keeley SD"/>
            <person name="Tatsumi K"/>
            <person name="Tanaka K"/>
            <person name="Motone F"/>
            <person name="Kageyama Y"/>
            <person name="Nozu R"/>
            <person name="Adachi N"/>
            <person name="Nishimura O"/>
            <person name="Nakagawa R"/>
            <person name="Tanegashima C"/>
            <person name="Kiyatake I"/>
            <person name="Matsumoto R"/>
            <person name="Murakumo K"/>
            <person name="Nishida K"/>
            <person name="Terakita A"/>
            <person name="Kuratani S"/>
            <person name="Sato K"/>
            <person name="Hyodo S Kuraku.S."/>
        </authorList>
    </citation>
    <scope>NUCLEOTIDE SEQUENCE [LARGE SCALE GENOMIC DNA]</scope>
</reference>
<dbReference type="InterPro" id="IPR050344">
    <property type="entry name" value="Peptidase_M1_aminopeptidases"/>
</dbReference>
<organism evidence="3 4">
    <name type="scientific">Scyliorhinus torazame</name>
    <name type="common">Cloudy catshark</name>
    <name type="synonym">Catulus torazame</name>
    <dbReference type="NCBI Taxonomy" id="75743"/>
    <lineage>
        <taxon>Eukaryota</taxon>
        <taxon>Metazoa</taxon>
        <taxon>Chordata</taxon>
        <taxon>Craniata</taxon>
        <taxon>Vertebrata</taxon>
        <taxon>Chondrichthyes</taxon>
        <taxon>Elasmobranchii</taxon>
        <taxon>Galeomorphii</taxon>
        <taxon>Galeoidea</taxon>
        <taxon>Carcharhiniformes</taxon>
        <taxon>Scyliorhinidae</taxon>
        <taxon>Scyliorhinus</taxon>
    </lineage>
</organism>
<name>A0A401QNJ8_SCYTO</name>
<keyword evidence="1" id="KW-0732">Signal</keyword>
<dbReference type="InterPro" id="IPR042097">
    <property type="entry name" value="Aminopeptidase_N-like_N_sf"/>
</dbReference>
<dbReference type="STRING" id="75743.A0A401QNJ8"/>
<dbReference type="GO" id="GO:0043171">
    <property type="term" value="P:peptide catabolic process"/>
    <property type="evidence" value="ECO:0007669"/>
    <property type="project" value="TreeGrafter"/>
</dbReference>
<evidence type="ECO:0000259" key="2">
    <source>
        <dbReference type="Pfam" id="PF17900"/>
    </source>
</evidence>
<sequence length="173" mass="19468">MVTAWIGKALALLGLVVTAQASLGKRLTWGLPAQDADPDQRHWKSPYLPRTLSPVSYEVELWPWLFRESSSGLYFFHGRSSVTFRCLGTTDVIVIHSKMLNYTEPLRVSSVDNTTTDITSLLEEKGHEYLVLFLKSPLQKGKTYTLQTAFHGELTDELVGLYRAEYEEAGTAK</sequence>
<feature type="signal peptide" evidence="1">
    <location>
        <begin position="1"/>
        <end position="21"/>
    </location>
</feature>
<feature type="domain" description="Aminopeptidase N-like N-terminal" evidence="2">
    <location>
        <begin position="55"/>
        <end position="172"/>
    </location>
</feature>
<keyword evidence="4" id="KW-1185">Reference proteome</keyword>
<evidence type="ECO:0000313" key="3">
    <source>
        <dbReference type="EMBL" id="GCB86888.1"/>
    </source>
</evidence>
<dbReference type="GO" id="GO:0016020">
    <property type="term" value="C:membrane"/>
    <property type="evidence" value="ECO:0007669"/>
    <property type="project" value="TreeGrafter"/>
</dbReference>
<evidence type="ECO:0000313" key="4">
    <source>
        <dbReference type="Proteomes" id="UP000288216"/>
    </source>
</evidence>
<accession>A0A401QNJ8</accession>
<dbReference type="Gene3D" id="2.60.40.1730">
    <property type="entry name" value="tricorn interacting facor f3 domain"/>
    <property type="match status" value="1"/>
</dbReference>
<dbReference type="Proteomes" id="UP000288216">
    <property type="component" value="Unassembled WGS sequence"/>
</dbReference>
<dbReference type="GO" id="GO:0042277">
    <property type="term" value="F:peptide binding"/>
    <property type="evidence" value="ECO:0007669"/>
    <property type="project" value="TreeGrafter"/>
</dbReference>